<dbReference type="InterPro" id="IPR029063">
    <property type="entry name" value="SAM-dependent_MTases_sf"/>
</dbReference>
<evidence type="ECO:0000256" key="3">
    <source>
        <dbReference type="ARBA" id="ARBA00022691"/>
    </source>
</evidence>
<dbReference type="InterPro" id="IPR041698">
    <property type="entry name" value="Methyltransf_25"/>
</dbReference>
<feature type="region of interest" description="SAM motif I" evidence="4">
    <location>
        <begin position="80"/>
        <end position="89"/>
    </location>
</feature>
<evidence type="ECO:0000259" key="5">
    <source>
        <dbReference type="Pfam" id="PF13649"/>
    </source>
</evidence>
<evidence type="ECO:0000256" key="1">
    <source>
        <dbReference type="ARBA" id="ARBA00022603"/>
    </source>
</evidence>
<dbReference type="EMBL" id="CAWUPB010000936">
    <property type="protein sequence ID" value="CAK7333723.1"/>
    <property type="molecule type" value="Genomic_DNA"/>
</dbReference>
<dbReference type="CDD" id="cd02440">
    <property type="entry name" value="AdoMet_MTases"/>
    <property type="match status" value="1"/>
</dbReference>
<dbReference type="GO" id="GO:0008168">
    <property type="term" value="F:methyltransferase activity"/>
    <property type="evidence" value="ECO:0007669"/>
    <property type="project" value="UniProtKB-KW"/>
</dbReference>
<dbReference type="InterPro" id="IPR025774">
    <property type="entry name" value="PiNMT-like"/>
</dbReference>
<feature type="region of interest" description="SAM motif III" evidence="4">
    <location>
        <begin position="209"/>
        <end position="218"/>
    </location>
</feature>
<keyword evidence="7" id="KW-1185">Reference proteome</keyword>
<keyword evidence="2 4" id="KW-0808">Transferase</keyword>
<comment type="caution">
    <text evidence="4">Lacks conserved residue(s) required for the propagation of feature annotation.</text>
</comment>
<comment type="caution">
    <text evidence="6">The sequence shown here is derived from an EMBL/GenBank/DDBJ whole genome shotgun (WGS) entry which is preliminary data.</text>
</comment>
<dbReference type="SUPFAM" id="SSF53335">
    <property type="entry name" value="S-adenosyl-L-methionine-dependent methyltransferases"/>
    <property type="match status" value="1"/>
</dbReference>
<name>A0AAV1RDE6_9ROSI</name>
<keyword evidence="3 4" id="KW-0949">S-adenosyl-L-methionine</keyword>
<dbReference type="Proteomes" id="UP001314170">
    <property type="component" value="Unassembled WGS sequence"/>
</dbReference>
<dbReference type="GO" id="GO:0032259">
    <property type="term" value="P:methylation"/>
    <property type="evidence" value="ECO:0007669"/>
    <property type="project" value="UniProtKB-UniRule"/>
</dbReference>
<evidence type="ECO:0000313" key="6">
    <source>
        <dbReference type="EMBL" id="CAK7333723.1"/>
    </source>
</evidence>
<keyword evidence="1 4" id="KW-0489">Methyltransferase</keyword>
<organism evidence="6 7">
    <name type="scientific">Dovyalis caffra</name>
    <dbReference type="NCBI Taxonomy" id="77055"/>
    <lineage>
        <taxon>Eukaryota</taxon>
        <taxon>Viridiplantae</taxon>
        <taxon>Streptophyta</taxon>
        <taxon>Embryophyta</taxon>
        <taxon>Tracheophyta</taxon>
        <taxon>Spermatophyta</taxon>
        <taxon>Magnoliopsida</taxon>
        <taxon>eudicotyledons</taxon>
        <taxon>Gunneridae</taxon>
        <taxon>Pentapetalae</taxon>
        <taxon>rosids</taxon>
        <taxon>fabids</taxon>
        <taxon>Malpighiales</taxon>
        <taxon>Salicaceae</taxon>
        <taxon>Flacourtieae</taxon>
        <taxon>Dovyalis</taxon>
    </lineage>
</organism>
<reference evidence="6 7" key="1">
    <citation type="submission" date="2024-01" db="EMBL/GenBank/DDBJ databases">
        <authorList>
            <person name="Waweru B."/>
        </authorList>
    </citation>
    <scope>NUCLEOTIDE SEQUENCE [LARGE SCALE GENOMIC DNA]</scope>
</reference>
<evidence type="ECO:0000313" key="7">
    <source>
        <dbReference type="Proteomes" id="UP001314170"/>
    </source>
</evidence>
<accession>A0AAV1RDE6</accession>
<dbReference type="PANTHER" id="PTHR43591:SF81">
    <property type="entry name" value="MAGNESIUM PROTOPORPHYRIN IX METHYLTRANSFERASE, CHLOROPLASTIC-RELATED"/>
    <property type="match status" value="1"/>
</dbReference>
<dbReference type="PROSITE" id="PS51581">
    <property type="entry name" value="SAM_GTMT"/>
    <property type="match status" value="1"/>
</dbReference>
<feature type="domain" description="Methyltransferase" evidence="5">
    <location>
        <begin position="81"/>
        <end position="162"/>
    </location>
</feature>
<evidence type="ECO:0000256" key="2">
    <source>
        <dbReference type="ARBA" id="ARBA00022679"/>
    </source>
</evidence>
<sequence>MAAASTDGADTREVNQGIAQFYDQSTGVWEDIWGDHIHYGFCDPVSGTESDYRAAQIRMIEEALSFAGVSEDPGKRPKNALDVGCGIGGTTKYIARKYGAKCIGINLSPIQIQRANALAAAEGLADKVSFQVADALEQPFSDGQFDLVLSVECGEYIPDKRKVLLLPCTYTYCSFLRLNCPFLVILGYISEVGLPVCSNWQFAAELARVTAPGGKIVILSFCHRDLGPSEESLQPWELKRLKKIYDAFQIQGYCSAADYVNFFESLSLQDIKTADWTQYIAPFLPLLFRSALTWKGLSSLLPSLLRGGMKTLRAVLVLPLDYDAFKKGLYKYTIITCRKPE</sequence>
<proteinExistence type="inferred from homology"/>
<protein>
    <recommendedName>
        <fullName evidence="5">Methyltransferase domain-containing protein</fullName>
    </recommendedName>
</protein>
<dbReference type="AlphaFoldDB" id="A0AAV1RDE6"/>
<evidence type="ECO:0000256" key="4">
    <source>
        <dbReference type="PROSITE-ProRule" id="PRU00914"/>
    </source>
</evidence>
<dbReference type="PANTHER" id="PTHR43591">
    <property type="entry name" value="METHYLTRANSFERASE"/>
    <property type="match status" value="1"/>
</dbReference>
<gene>
    <name evidence="6" type="ORF">DCAF_LOCUS9585</name>
</gene>
<dbReference type="Gene3D" id="3.40.50.150">
    <property type="entry name" value="Vaccinia Virus protein VP39"/>
    <property type="match status" value="2"/>
</dbReference>
<comment type="similarity">
    <text evidence="4">Belongs to the class I-like SAM-binding methyltransferase superfamily. gTMT family.</text>
</comment>
<dbReference type="Pfam" id="PF13649">
    <property type="entry name" value="Methyltransf_25"/>
    <property type="match status" value="1"/>
</dbReference>